<reference evidence="1" key="1">
    <citation type="submission" date="2021-06" db="EMBL/GenBank/DDBJ databases">
        <authorList>
            <person name="Kallberg Y."/>
            <person name="Tangrot J."/>
            <person name="Rosling A."/>
        </authorList>
    </citation>
    <scope>NUCLEOTIDE SEQUENCE</scope>
    <source>
        <strain evidence="1">28 12/20/2015</strain>
    </source>
</reference>
<evidence type="ECO:0000313" key="2">
    <source>
        <dbReference type="Proteomes" id="UP000789366"/>
    </source>
</evidence>
<comment type="caution">
    <text evidence="1">The sequence shown here is derived from an EMBL/GenBank/DDBJ whole genome shotgun (WGS) entry which is preliminary data.</text>
</comment>
<name>A0ACA9PPG2_9GLOM</name>
<feature type="non-terminal residue" evidence="1">
    <location>
        <position position="1"/>
    </location>
</feature>
<dbReference type="EMBL" id="CAJVPW010026864">
    <property type="protein sequence ID" value="CAG8713829.1"/>
    <property type="molecule type" value="Genomic_DNA"/>
</dbReference>
<keyword evidence="2" id="KW-1185">Reference proteome</keyword>
<proteinExistence type="predicted"/>
<gene>
    <name evidence="1" type="ORF">SPELUC_LOCUS11984</name>
</gene>
<feature type="non-terminal residue" evidence="1">
    <location>
        <position position="81"/>
    </location>
</feature>
<evidence type="ECO:0000313" key="1">
    <source>
        <dbReference type="EMBL" id="CAG8713829.1"/>
    </source>
</evidence>
<organism evidence="1 2">
    <name type="scientific">Cetraspora pellucida</name>
    <dbReference type="NCBI Taxonomy" id="1433469"/>
    <lineage>
        <taxon>Eukaryota</taxon>
        <taxon>Fungi</taxon>
        <taxon>Fungi incertae sedis</taxon>
        <taxon>Mucoromycota</taxon>
        <taxon>Glomeromycotina</taxon>
        <taxon>Glomeromycetes</taxon>
        <taxon>Diversisporales</taxon>
        <taxon>Gigasporaceae</taxon>
        <taxon>Cetraspora</taxon>
    </lineage>
</organism>
<accession>A0ACA9PPG2</accession>
<dbReference type="Proteomes" id="UP000789366">
    <property type="component" value="Unassembled WGS sequence"/>
</dbReference>
<sequence>MSVSYHIFTERQLQLKLCYDDLRPPVNEKAPRCYVNLMNKCWDKELCKPFIKWQKDGNVLLELNNSILNLKNHMLKHLVAE</sequence>
<protein>
    <submittedName>
        <fullName evidence="1">2127_t:CDS:1</fullName>
    </submittedName>
</protein>